<evidence type="ECO:0000313" key="1">
    <source>
        <dbReference type="EMBL" id="SVB14658.1"/>
    </source>
</evidence>
<dbReference type="EMBL" id="UINC01030371">
    <property type="protein sequence ID" value="SVB14658.1"/>
    <property type="molecule type" value="Genomic_DNA"/>
</dbReference>
<proteinExistence type="predicted"/>
<protein>
    <submittedName>
        <fullName evidence="1">Uncharacterized protein</fullName>
    </submittedName>
</protein>
<reference evidence="1" key="1">
    <citation type="submission" date="2018-05" db="EMBL/GenBank/DDBJ databases">
        <authorList>
            <person name="Lanie J.A."/>
            <person name="Ng W.-L."/>
            <person name="Kazmierczak K.M."/>
            <person name="Andrzejewski T.M."/>
            <person name="Davidsen T.M."/>
            <person name="Wayne K.J."/>
            <person name="Tettelin H."/>
            <person name="Glass J.I."/>
            <person name="Rusch D."/>
            <person name="Podicherti R."/>
            <person name="Tsui H.-C.T."/>
            <person name="Winkler M.E."/>
        </authorList>
    </citation>
    <scope>NUCLEOTIDE SEQUENCE</scope>
</reference>
<dbReference type="AlphaFoldDB" id="A0A382BLG3"/>
<name>A0A382BLG3_9ZZZZ</name>
<accession>A0A382BLG3</accession>
<organism evidence="1">
    <name type="scientific">marine metagenome</name>
    <dbReference type="NCBI Taxonomy" id="408172"/>
    <lineage>
        <taxon>unclassified sequences</taxon>
        <taxon>metagenomes</taxon>
        <taxon>ecological metagenomes</taxon>
    </lineage>
</organism>
<sequence>MIRRIVPLMFLVLLPGCKELYFKTPQPKGGEQYKGDLIQYLTNSLPNRITSNDNNSLLKDAVNDTLVYIEINQDLITVQIRIKFYNDLIWVEEFDLNDFLHDNYDFISQMDLNKSIILEKENIICVNKKSDEDYYKIDFILEKNRKNGDIMCHMVPFFGISDDYEKFFGNRIDDFDFTEHYDKDSSKIYIVDPSYISFRWLLKRWNDSDENLFSQSFTNVWIEELFNDFESRVELDSTKYKDITGLLNFKSFSIVPQ</sequence>
<gene>
    <name evidence="1" type="ORF">METZ01_LOCUS167512</name>
</gene>